<organism evidence="2 3">
    <name type="scientific">Sodiomyces alkalinus (strain CBS 110278 / VKM F-3762 / F11)</name>
    <name type="common">Alkaliphilic filamentous fungus</name>
    <dbReference type="NCBI Taxonomy" id="1314773"/>
    <lineage>
        <taxon>Eukaryota</taxon>
        <taxon>Fungi</taxon>
        <taxon>Dikarya</taxon>
        <taxon>Ascomycota</taxon>
        <taxon>Pezizomycotina</taxon>
        <taxon>Sordariomycetes</taxon>
        <taxon>Hypocreomycetidae</taxon>
        <taxon>Glomerellales</taxon>
        <taxon>Plectosphaerellaceae</taxon>
        <taxon>Sodiomyces</taxon>
    </lineage>
</organism>
<dbReference type="Gene3D" id="3.50.30.50">
    <property type="entry name" value="Putative cyclase"/>
    <property type="match status" value="1"/>
</dbReference>
<dbReference type="STRING" id="1314773.A0A3N2PUZ2"/>
<sequence length="330" mass="36609">MRFDPNADASALPKRSELPFIPGAPPGAAWFWGPEDQHGRLNLLTQERLLKTVGECVKTGQVINLSLPYDIPGPALFKRETFHHKVIKMAPGIYDEVFELNPQSSSQWDGFRHMAHPETKLFYNGLTSEEIDQVDKKGNLVSPRCGAGAWGETGIVGRGVLLDMYTWSGESYDPFTTHPITRADLEACAKSQGITFQTGDILFIRAGWVKKYMSLDTAEREKLAALPGAFDHTYAGIDATPQMVDFLHDHYFAAAVSDQICFEMWPPKSLAESLHAFMLPLWGMPIGELFDLEKLSEVCRTEKRYTFLLSSSPAVVRGSIGSPANSIAIL</sequence>
<dbReference type="PANTHER" id="PTHR34861:SF10">
    <property type="entry name" value="CYCLASE"/>
    <property type="match status" value="1"/>
</dbReference>
<dbReference type="GO" id="GO:0019441">
    <property type="term" value="P:L-tryptophan catabolic process to kynurenine"/>
    <property type="evidence" value="ECO:0007669"/>
    <property type="project" value="InterPro"/>
</dbReference>
<dbReference type="AlphaFoldDB" id="A0A3N2PUZ2"/>
<evidence type="ECO:0000256" key="1">
    <source>
        <dbReference type="ARBA" id="ARBA00007865"/>
    </source>
</evidence>
<keyword evidence="3" id="KW-1185">Reference proteome</keyword>
<dbReference type="GO" id="GO:0004061">
    <property type="term" value="F:arylformamidase activity"/>
    <property type="evidence" value="ECO:0007669"/>
    <property type="project" value="InterPro"/>
</dbReference>
<dbReference type="GeneID" id="39583800"/>
<reference evidence="2 3" key="1">
    <citation type="journal article" date="2018" name="Mol. Ecol.">
        <title>The obligate alkalophilic soda-lake fungus Sodiomyces alkalinus has shifted to a protein diet.</title>
        <authorList>
            <person name="Grum-Grzhimaylo A.A."/>
            <person name="Falkoski D.L."/>
            <person name="van den Heuvel J."/>
            <person name="Valero-Jimenez C.A."/>
            <person name="Min B."/>
            <person name="Choi I.G."/>
            <person name="Lipzen A."/>
            <person name="Daum C.G."/>
            <person name="Aanen D.K."/>
            <person name="Tsang A."/>
            <person name="Henrissat B."/>
            <person name="Bilanenko E.N."/>
            <person name="de Vries R.P."/>
            <person name="van Kan J.A.L."/>
            <person name="Grigoriev I.V."/>
            <person name="Debets A.J.M."/>
        </authorList>
    </citation>
    <scope>NUCLEOTIDE SEQUENCE [LARGE SCALE GENOMIC DNA]</scope>
    <source>
        <strain evidence="2 3">F11</strain>
    </source>
</reference>
<proteinExistence type="inferred from homology"/>
<dbReference type="OrthoDB" id="5396at2759"/>
<dbReference type="SUPFAM" id="SSF102198">
    <property type="entry name" value="Putative cyclase"/>
    <property type="match status" value="1"/>
</dbReference>
<dbReference type="Proteomes" id="UP000272025">
    <property type="component" value="Unassembled WGS sequence"/>
</dbReference>
<evidence type="ECO:0000313" key="2">
    <source>
        <dbReference type="EMBL" id="ROT38298.1"/>
    </source>
</evidence>
<dbReference type="RefSeq" id="XP_028466104.1">
    <property type="nucleotide sequence ID" value="XM_028615323.1"/>
</dbReference>
<comment type="similarity">
    <text evidence="1">Belongs to the Cyclase 1 superfamily.</text>
</comment>
<dbReference type="Pfam" id="PF04199">
    <property type="entry name" value="Cyclase"/>
    <property type="match status" value="1"/>
</dbReference>
<evidence type="ECO:0000313" key="3">
    <source>
        <dbReference type="Proteomes" id="UP000272025"/>
    </source>
</evidence>
<dbReference type="EMBL" id="ML119056">
    <property type="protein sequence ID" value="ROT38298.1"/>
    <property type="molecule type" value="Genomic_DNA"/>
</dbReference>
<name>A0A3N2PUZ2_SODAK</name>
<evidence type="ECO:0008006" key="4">
    <source>
        <dbReference type="Google" id="ProtNLM"/>
    </source>
</evidence>
<protein>
    <recommendedName>
        <fullName evidence="4">Cyclase</fullName>
    </recommendedName>
</protein>
<dbReference type="PANTHER" id="PTHR34861">
    <property type="match status" value="1"/>
</dbReference>
<dbReference type="InterPro" id="IPR007325">
    <property type="entry name" value="KFase/CYL"/>
</dbReference>
<accession>A0A3N2PUZ2</accession>
<dbReference type="InterPro" id="IPR037175">
    <property type="entry name" value="KFase_sf"/>
</dbReference>
<gene>
    <name evidence="2" type="ORF">SODALDRAFT_400672</name>
</gene>